<reference evidence="1" key="1">
    <citation type="submission" date="2020-05" db="EMBL/GenBank/DDBJ databases">
        <title>Large-scale comparative analyses of tick genomes elucidate their genetic diversity and vector capacities.</title>
        <authorList>
            <person name="Jia N."/>
            <person name="Wang J."/>
            <person name="Shi W."/>
            <person name="Du L."/>
            <person name="Sun Y."/>
            <person name="Zhan W."/>
            <person name="Jiang J."/>
            <person name="Wang Q."/>
            <person name="Zhang B."/>
            <person name="Ji P."/>
            <person name="Sakyi L.B."/>
            <person name="Cui X."/>
            <person name="Yuan T."/>
            <person name="Jiang B."/>
            <person name="Yang W."/>
            <person name="Lam T.T.-Y."/>
            <person name="Chang Q."/>
            <person name="Ding S."/>
            <person name="Wang X."/>
            <person name="Zhu J."/>
            <person name="Ruan X."/>
            <person name="Zhao L."/>
            <person name="Wei J."/>
            <person name="Que T."/>
            <person name="Du C."/>
            <person name="Cheng J."/>
            <person name="Dai P."/>
            <person name="Han X."/>
            <person name="Huang E."/>
            <person name="Gao Y."/>
            <person name="Liu J."/>
            <person name="Shao H."/>
            <person name="Ye R."/>
            <person name="Li L."/>
            <person name="Wei W."/>
            <person name="Wang X."/>
            <person name="Wang C."/>
            <person name="Yang T."/>
            <person name="Huo Q."/>
            <person name="Li W."/>
            <person name="Guo W."/>
            <person name="Chen H."/>
            <person name="Zhou L."/>
            <person name="Ni X."/>
            <person name="Tian J."/>
            <person name="Zhou Y."/>
            <person name="Sheng Y."/>
            <person name="Liu T."/>
            <person name="Pan Y."/>
            <person name="Xia L."/>
            <person name="Li J."/>
            <person name="Zhao F."/>
            <person name="Cao W."/>
        </authorList>
    </citation>
    <scope>NUCLEOTIDE SEQUENCE</scope>
    <source>
        <strain evidence="1">Dsil-2018</strain>
    </source>
</reference>
<sequence length="789" mass="89728">MAPTKKHKMRKKQLSEVSVEEFMAGGFSSDSEDDRAATAGKPNSTSASSGTDRLSAAKQKRPLKRKKQRSKDYDRNLEASSEDNDKPALTKPQKQKAPRQLRPTLTKAAKKDEPSGQKHGTFAASEESDSYSDVDDNESSEDESDVDLEKQKEIVRKLKDTDPDFYQYLEEHDKDLLDFYTAEGDEDEAEEEEPDELPKKKQLLKLEDIDRFERELQTKPELRKIAEVVNCFKAAVLQAEGDDVGANSKKQSSPFKVEGQIIFNAVVKLCLSDLVPALHKVLRLPEPAVVQDESKSFDPTKSHSWKKASGIVKTYLMNVVKLITAVTEPQLVSVLLRHILFLVPYYVAFPQVAKALLKRLVQLWCEAEESVRVVAFVCLVRTIRGLPRNYHDTVLKHMYMSYVRNCKFTSPTTWPLINFMKRSLVEAYSGDEALAYQHAFLYIRQLAIHLRNAMTVRKKDTCKAVYNWQYIHCCLLWCHLLATVSPSKTLQPLIYPLVQTMVGTIHLIPAAKYVPLRFHLVRGLMQLSSSTGVFIPVMPHLLEACAVVNFGQKHSATSMRPLDLSCVLRVSPAQMKESGFRDAVIETFYELALEYLASVSHSVAFPELVLPALVYLKEFCKKCKVANYTKKVKQLTEKMEENYRFIESRRVSCNIALADVQGLDNLEQRWKQEGTPWSRFYEQWSKLRSQRQETAAHGKVLTKLPESESDSDDGRPRRKKKAAKKKEDPKKKDRQARTDKEQKKKSAATREYSEIAVDGDTDIVQDMALSSTSEEEEVSSDGDDFDESD</sequence>
<dbReference type="EMBL" id="CM023480">
    <property type="protein sequence ID" value="KAH7970177.1"/>
    <property type="molecule type" value="Genomic_DNA"/>
</dbReference>
<comment type="caution">
    <text evidence="1">The sequence shown here is derived from an EMBL/GenBank/DDBJ whole genome shotgun (WGS) entry which is preliminary data.</text>
</comment>
<gene>
    <name evidence="1" type="ORF">HPB49_000684</name>
</gene>
<organism evidence="1 2">
    <name type="scientific">Dermacentor silvarum</name>
    <name type="common">Tick</name>
    <dbReference type="NCBI Taxonomy" id="543639"/>
    <lineage>
        <taxon>Eukaryota</taxon>
        <taxon>Metazoa</taxon>
        <taxon>Ecdysozoa</taxon>
        <taxon>Arthropoda</taxon>
        <taxon>Chelicerata</taxon>
        <taxon>Arachnida</taxon>
        <taxon>Acari</taxon>
        <taxon>Parasitiformes</taxon>
        <taxon>Ixodida</taxon>
        <taxon>Ixodoidea</taxon>
        <taxon>Ixodidae</taxon>
        <taxon>Rhipicephalinae</taxon>
        <taxon>Dermacentor</taxon>
    </lineage>
</organism>
<keyword evidence="2" id="KW-1185">Reference proteome</keyword>
<proteinExistence type="predicted"/>
<name>A0ACB8DHI8_DERSI</name>
<protein>
    <submittedName>
        <fullName evidence="1">Uncharacterized protein</fullName>
    </submittedName>
</protein>
<evidence type="ECO:0000313" key="1">
    <source>
        <dbReference type="EMBL" id="KAH7970177.1"/>
    </source>
</evidence>
<evidence type="ECO:0000313" key="2">
    <source>
        <dbReference type="Proteomes" id="UP000821865"/>
    </source>
</evidence>
<dbReference type="Proteomes" id="UP000821865">
    <property type="component" value="Chromosome 11"/>
</dbReference>
<accession>A0ACB8DHI8</accession>